<dbReference type="CDD" id="cd22160">
    <property type="entry name" value="F-box_AtFBL13-like"/>
    <property type="match status" value="1"/>
</dbReference>
<evidence type="ECO:0000313" key="2">
    <source>
        <dbReference type="EMBL" id="KAK6127923.1"/>
    </source>
</evidence>
<dbReference type="Proteomes" id="UP001318860">
    <property type="component" value="Unassembled WGS sequence"/>
</dbReference>
<dbReference type="InterPro" id="IPR032675">
    <property type="entry name" value="LRR_dom_sf"/>
</dbReference>
<dbReference type="SUPFAM" id="SSF81383">
    <property type="entry name" value="F-box domain"/>
    <property type="match status" value="1"/>
</dbReference>
<comment type="caution">
    <text evidence="2">The sequence shown here is derived from an EMBL/GenBank/DDBJ whole genome shotgun (WGS) entry which is preliminary data.</text>
</comment>
<dbReference type="InterPro" id="IPR055411">
    <property type="entry name" value="LRR_FXL15/At3g58940/PEG3-like"/>
</dbReference>
<protein>
    <recommendedName>
        <fullName evidence="1">F-box domain-containing protein</fullName>
    </recommendedName>
</protein>
<dbReference type="Gene3D" id="3.80.10.10">
    <property type="entry name" value="Ribonuclease Inhibitor"/>
    <property type="match status" value="1"/>
</dbReference>
<dbReference type="Gene3D" id="1.20.1280.50">
    <property type="match status" value="1"/>
</dbReference>
<organism evidence="2 3">
    <name type="scientific">Rehmannia glutinosa</name>
    <name type="common">Chinese foxglove</name>
    <dbReference type="NCBI Taxonomy" id="99300"/>
    <lineage>
        <taxon>Eukaryota</taxon>
        <taxon>Viridiplantae</taxon>
        <taxon>Streptophyta</taxon>
        <taxon>Embryophyta</taxon>
        <taxon>Tracheophyta</taxon>
        <taxon>Spermatophyta</taxon>
        <taxon>Magnoliopsida</taxon>
        <taxon>eudicotyledons</taxon>
        <taxon>Gunneridae</taxon>
        <taxon>Pentapetalae</taxon>
        <taxon>asterids</taxon>
        <taxon>lamiids</taxon>
        <taxon>Lamiales</taxon>
        <taxon>Orobanchaceae</taxon>
        <taxon>Rehmannieae</taxon>
        <taxon>Rehmannia</taxon>
    </lineage>
</organism>
<evidence type="ECO:0000259" key="1">
    <source>
        <dbReference type="PROSITE" id="PS50181"/>
    </source>
</evidence>
<feature type="domain" description="F-box" evidence="1">
    <location>
        <begin position="41"/>
        <end position="94"/>
    </location>
</feature>
<dbReference type="Pfam" id="PF00646">
    <property type="entry name" value="F-box"/>
    <property type="match status" value="1"/>
</dbReference>
<dbReference type="SUPFAM" id="SSF52058">
    <property type="entry name" value="L domain-like"/>
    <property type="match status" value="1"/>
</dbReference>
<proteinExistence type="predicted"/>
<dbReference type="PROSITE" id="PS50181">
    <property type="entry name" value="FBOX"/>
    <property type="match status" value="1"/>
</dbReference>
<dbReference type="PANTHER" id="PTHR31639:SF42">
    <property type="entry name" value="OS02G0160200 PROTEIN"/>
    <property type="match status" value="1"/>
</dbReference>
<gene>
    <name evidence="2" type="ORF">DH2020_038352</name>
</gene>
<dbReference type="InterPro" id="IPR036047">
    <property type="entry name" value="F-box-like_dom_sf"/>
</dbReference>
<keyword evidence="3" id="KW-1185">Reference proteome</keyword>
<sequence>MEKQGQNQRFCYIKRIFRPYVEKLLLLMFNEQRDDDGSISMDRISQLPEAILHHILSFLSQNEATQTCLLSKSWRYVWSTRPNIEFLEEDWLKKNKLRYVWPPIRPKFLEQENKVAFLSVLDKTLQGYYDQKLRIQEFHVKILKLDSNTILLIEKWISIVMVNMGVKTFNLYLISNPWEFFALPSVVFKAESLQKLYLYGCKLIQKPLDKVLFKHLQTLHLTRVYIDDEIFHKIISSCPLIEVVGLDRCEGLRTIKVNKDHNLKEFNFSDVPWYIKDDDCSIEIDVQTLVTIEILGCGHWYHPHKYLPHLKSLCLINVKLASWPFDILSGNYLPSLEDLTVCCCSGLKELQLLNHSIKHLTIEGLDGPDNKVAIDAPNIVKFKYVGNIPPFIAFATTFSEWKSDITLQDDVNFGDDDHALLSWFLKLNKLLEEVSRSKISLTVVQHCSRNLHIADTYDGFGKPVVVEHLSLRGYYGSSCFPAFLNCLFRICRPRNIRLFLHANILPTQWERQDMKIAEFFCKNLVIRERERMDYFWQQDLEEVSLECFDEKRQEWHHVPVWEGTSLFGCATALPSKPIIRVRLKWREIKI</sequence>
<evidence type="ECO:0000313" key="3">
    <source>
        <dbReference type="Proteomes" id="UP001318860"/>
    </source>
</evidence>
<accession>A0ABR0V045</accession>
<name>A0ABR0V045_REHGL</name>
<dbReference type="InterPro" id="IPR001810">
    <property type="entry name" value="F-box_dom"/>
</dbReference>
<dbReference type="SMART" id="SM00256">
    <property type="entry name" value="FBOX"/>
    <property type="match status" value="1"/>
</dbReference>
<dbReference type="PANTHER" id="PTHR31639">
    <property type="entry name" value="F-BOX PROTEIN-LIKE"/>
    <property type="match status" value="1"/>
</dbReference>
<dbReference type="InterPro" id="IPR053781">
    <property type="entry name" value="F-box_AtFBL13-like"/>
</dbReference>
<reference evidence="2 3" key="1">
    <citation type="journal article" date="2021" name="Comput. Struct. Biotechnol. J.">
        <title>De novo genome assembly of the potent medicinal plant Rehmannia glutinosa using nanopore technology.</title>
        <authorList>
            <person name="Ma L."/>
            <person name="Dong C."/>
            <person name="Song C."/>
            <person name="Wang X."/>
            <person name="Zheng X."/>
            <person name="Niu Y."/>
            <person name="Chen S."/>
            <person name="Feng W."/>
        </authorList>
    </citation>
    <scope>NUCLEOTIDE SEQUENCE [LARGE SCALE GENOMIC DNA]</scope>
    <source>
        <strain evidence="2">DH-2019</strain>
    </source>
</reference>
<dbReference type="Pfam" id="PF24758">
    <property type="entry name" value="LRR_At5g56370"/>
    <property type="match status" value="1"/>
</dbReference>
<dbReference type="EMBL" id="JABTTQ020001848">
    <property type="protein sequence ID" value="KAK6127923.1"/>
    <property type="molecule type" value="Genomic_DNA"/>
</dbReference>